<sequence>MSISPEKILKGYRVTEKAANLQATANQYTFEVDDNASATEVAQAVEKFFKVKVKRVNIVNVKGKVKVSRTRRATVGIKGAMKKAIVTLDAGQSIQLV</sequence>
<comment type="function">
    <text evidence="4">One of the early assembly proteins it binds 23S rRNA. One of the proteins that surrounds the polypeptide exit tunnel on the outside of the ribosome. Forms the main docking site for trigger factor binding to the ribosome.</text>
</comment>
<evidence type="ECO:0000256" key="2">
    <source>
        <dbReference type="ARBA" id="ARBA00022980"/>
    </source>
</evidence>
<dbReference type="InterPro" id="IPR012677">
    <property type="entry name" value="Nucleotide-bd_a/b_plait_sf"/>
</dbReference>
<comment type="subunit">
    <text evidence="4">Part of the 50S ribosomal subunit. Contacts protein L29, and trigger factor when it is bound to the ribosome.</text>
</comment>
<evidence type="ECO:0000256" key="1">
    <source>
        <dbReference type="ARBA" id="ARBA00006700"/>
    </source>
</evidence>
<evidence type="ECO:0000313" key="5">
    <source>
        <dbReference type="EMBL" id="MDX8414593.1"/>
    </source>
</evidence>
<organism evidence="5 6">
    <name type="scientific">Intestinicryptomonas porci</name>
    <dbReference type="NCBI Taxonomy" id="2926320"/>
    <lineage>
        <taxon>Bacteria</taxon>
        <taxon>Pseudomonadati</taxon>
        <taxon>Verrucomicrobiota</taxon>
        <taxon>Opitutia</taxon>
        <taxon>Opitutales</taxon>
        <taxon>Intestinicryptomonaceae</taxon>
        <taxon>Intestinicryptomonas</taxon>
    </lineage>
</organism>
<keyword evidence="6" id="KW-1185">Reference proteome</keyword>
<dbReference type="Gene3D" id="3.30.70.330">
    <property type="match status" value="1"/>
</dbReference>
<dbReference type="Proteomes" id="UP001275932">
    <property type="component" value="Unassembled WGS sequence"/>
</dbReference>
<gene>
    <name evidence="4 5" type="primary">rplW</name>
    <name evidence="5" type="ORF">MOX91_00135</name>
</gene>
<evidence type="ECO:0000256" key="4">
    <source>
        <dbReference type="HAMAP-Rule" id="MF_01369"/>
    </source>
</evidence>
<evidence type="ECO:0000313" key="6">
    <source>
        <dbReference type="Proteomes" id="UP001275932"/>
    </source>
</evidence>
<protein>
    <recommendedName>
        <fullName evidence="4">Large ribosomal subunit protein uL23</fullName>
    </recommendedName>
</protein>
<dbReference type="RefSeq" id="WP_370396042.1">
    <property type="nucleotide sequence ID" value="NZ_JALBUT010000001.1"/>
</dbReference>
<reference evidence="5 6" key="1">
    <citation type="submission" date="2022-03" db="EMBL/GenBank/DDBJ databases">
        <title>Novel taxa within the pig intestine.</title>
        <authorList>
            <person name="Wylensek D."/>
            <person name="Bishof K."/>
            <person name="Afrizal A."/>
            <person name="Clavel T."/>
        </authorList>
    </citation>
    <scope>NUCLEOTIDE SEQUENCE [LARGE SCALE GENOMIC DNA]</scope>
    <source>
        <strain evidence="5 6">CLA-KB-P66</strain>
    </source>
</reference>
<name>A0ABU4WED4_9BACT</name>
<dbReference type="Pfam" id="PF00276">
    <property type="entry name" value="Ribosomal_L23"/>
    <property type="match status" value="1"/>
</dbReference>
<keyword evidence="4" id="KW-0699">rRNA-binding</keyword>
<comment type="similarity">
    <text evidence="1 4">Belongs to the universal ribosomal protein uL23 family.</text>
</comment>
<proteinExistence type="inferred from homology"/>
<keyword evidence="3 4" id="KW-0687">Ribonucleoprotein</keyword>
<keyword evidence="2 4" id="KW-0689">Ribosomal protein</keyword>
<dbReference type="GO" id="GO:0005840">
    <property type="term" value="C:ribosome"/>
    <property type="evidence" value="ECO:0007669"/>
    <property type="project" value="UniProtKB-KW"/>
</dbReference>
<keyword evidence="4" id="KW-0694">RNA-binding</keyword>
<evidence type="ECO:0000256" key="3">
    <source>
        <dbReference type="ARBA" id="ARBA00023274"/>
    </source>
</evidence>
<dbReference type="InterPro" id="IPR013025">
    <property type="entry name" value="Ribosomal_uL23-like"/>
</dbReference>
<dbReference type="InterPro" id="IPR012678">
    <property type="entry name" value="Ribosomal_uL23/eL15/eS24_sf"/>
</dbReference>
<dbReference type="SUPFAM" id="SSF54189">
    <property type="entry name" value="Ribosomal proteins S24e, L23 and L15e"/>
    <property type="match status" value="1"/>
</dbReference>
<comment type="caution">
    <text evidence="5">The sequence shown here is derived from an EMBL/GenBank/DDBJ whole genome shotgun (WGS) entry which is preliminary data.</text>
</comment>
<accession>A0ABU4WED4</accession>
<dbReference type="EMBL" id="JALBUT010000001">
    <property type="protein sequence ID" value="MDX8414593.1"/>
    <property type="molecule type" value="Genomic_DNA"/>
</dbReference>
<dbReference type="HAMAP" id="MF_01369_B">
    <property type="entry name" value="Ribosomal_uL23_B"/>
    <property type="match status" value="1"/>
</dbReference>
<dbReference type="NCBIfam" id="NF004363">
    <property type="entry name" value="PRK05738.2-4"/>
    <property type="match status" value="1"/>
</dbReference>